<dbReference type="Gene3D" id="1.20.1740.10">
    <property type="entry name" value="Amino acid/polyamine transporter I"/>
    <property type="match status" value="1"/>
</dbReference>
<protein>
    <submittedName>
        <fullName evidence="7">APA family basic amino acid/polyamine antiporter</fullName>
    </submittedName>
</protein>
<dbReference type="PANTHER" id="PTHR42770">
    <property type="entry name" value="AMINO ACID TRANSPORTER-RELATED"/>
    <property type="match status" value="1"/>
</dbReference>
<comment type="caution">
    <text evidence="7">The sequence shown here is derived from an EMBL/GenBank/DDBJ whole genome shotgun (WGS) entry which is preliminary data.</text>
</comment>
<feature type="transmembrane region" description="Helical" evidence="6">
    <location>
        <begin position="40"/>
        <end position="62"/>
    </location>
</feature>
<feature type="transmembrane region" description="Helical" evidence="6">
    <location>
        <begin position="206"/>
        <end position="226"/>
    </location>
</feature>
<organism evidence="7 8">
    <name type="scientific">Mycoplasma yeatsii</name>
    <dbReference type="NCBI Taxonomy" id="51365"/>
    <lineage>
        <taxon>Bacteria</taxon>
        <taxon>Bacillati</taxon>
        <taxon>Mycoplasmatota</taxon>
        <taxon>Mollicutes</taxon>
        <taxon>Mycoplasmataceae</taxon>
        <taxon>Mycoplasma</taxon>
    </lineage>
</organism>
<dbReference type="InterPro" id="IPR002293">
    <property type="entry name" value="AA/rel_permease1"/>
</dbReference>
<evidence type="ECO:0000313" key="7">
    <source>
        <dbReference type="EMBL" id="MDQ0567664.1"/>
    </source>
</evidence>
<feature type="transmembrane region" description="Helical" evidence="6">
    <location>
        <begin position="7"/>
        <end position="28"/>
    </location>
</feature>
<sequence length="515" mass="56729">MKNKGRLFEFLTLFAMVVGTVIGAGIYIKNKIILEATHNPIIAIILWLVVGIACVAVVYLFLEISSSTNKQGSGTISVWAQKFMNRKIGSFFSIFQTYVYAPVMMSLFSTAMIGFALKIANFSLPGYVYWLIFLVGGIIIILLTTVLTVSSLSTSRRIIAIGTVLKFIPLVVSLISGFVIVAIFGIKDGTFGNGTPETWSIDSFEPLSFFRGFGGILFAFDGFVYICNSQKRAKHKDVVPKALLFGMVFVSIFYVLMAISLFLGSTDGSIAELLKRLFNGGQVKDSTAANVLVAIITTLICWLGIAGYSYISVVGLESDLADKVQVSEIDNIQNEKVKIRKIAIKINIITIIIHVIFTCASAFSNISLKETYESIVPTKSFDVGEQIANLIQVFSSACSCFSFAIMTSVIIAGLVNRKTNKVEVEKRKGFVVIGIISTIAIVLFTSMGIFTFIVPDEVLYGNETWFNSGKGQGWLFILLSILSIVFVSIIWYIQEKQRIRMQVILNDSTTTRINK</sequence>
<reference evidence="7" key="1">
    <citation type="submission" date="2023-07" db="EMBL/GenBank/DDBJ databases">
        <title>Genomic Encyclopedia of Type Strains, Phase IV (KMG-IV): sequencing the most valuable type-strain genomes for metagenomic binning, comparative biology and taxonomic classification.</title>
        <authorList>
            <person name="Goeker M."/>
        </authorList>
    </citation>
    <scope>NUCLEOTIDE SEQUENCE [LARGE SCALE GENOMIC DNA]</scope>
    <source>
        <strain evidence="7">DSM 22019</strain>
    </source>
</reference>
<keyword evidence="5 6" id="KW-0472">Membrane</keyword>
<proteinExistence type="predicted"/>
<dbReference type="RefSeq" id="WP_307444493.1">
    <property type="nucleotide sequence ID" value="NZ_JAUSWP010000002.1"/>
</dbReference>
<dbReference type="Proteomes" id="UP001236620">
    <property type="component" value="Unassembled WGS sequence"/>
</dbReference>
<evidence type="ECO:0000256" key="3">
    <source>
        <dbReference type="ARBA" id="ARBA00022692"/>
    </source>
</evidence>
<evidence type="ECO:0000256" key="2">
    <source>
        <dbReference type="ARBA" id="ARBA00022475"/>
    </source>
</evidence>
<keyword evidence="2" id="KW-1003">Cell membrane</keyword>
<feature type="transmembrane region" description="Helical" evidence="6">
    <location>
        <begin position="127"/>
        <end position="152"/>
    </location>
</feature>
<keyword evidence="4 6" id="KW-1133">Transmembrane helix</keyword>
<gene>
    <name evidence="7" type="ORF">J2Z63_000307</name>
</gene>
<feature type="transmembrane region" description="Helical" evidence="6">
    <location>
        <begin position="429"/>
        <end position="454"/>
    </location>
</feature>
<dbReference type="InterPro" id="IPR050367">
    <property type="entry name" value="APC_superfamily"/>
</dbReference>
<feature type="transmembrane region" description="Helical" evidence="6">
    <location>
        <begin position="238"/>
        <end position="263"/>
    </location>
</feature>
<feature type="transmembrane region" description="Helical" evidence="6">
    <location>
        <begin position="91"/>
        <end position="115"/>
    </location>
</feature>
<evidence type="ECO:0000256" key="1">
    <source>
        <dbReference type="ARBA" id="ARBA00004651"/>
    </source>
</evidence>
<comment type="subcellular location">
    <subcellularLocation>
        <location evidence="1">Cell membrane</location>
        <topology evidence="1">Multi-pass membrane protein</topology>
    </subcellularLocation>
</comment>
<feature type="transmembrane region" description="Helical" evidence="6">
    <location>
        <begin position="346"/>
        <end position="367"/>
    </location>
</feature>
<dbReference type="Pfam" id="PF13520">
    <property type="entry name" value="AA_permease_2"/>
    <property type="match status" value="1"/>
</dbReference>
<evidence type="ECO:0000256" key="5">
    <source>
        <dbReference type="ARBA" id="ARBA00023136"/>
    </source>
</evidence>
<dbReference type="PIRSF" id="PIRSF006060">
    <property type="entry name" value="AA_transporter"/>
    <property type="match status" value="1"/>
</dbReference>
<dbReference type="EMBL" id="JAUSWP010000002">
    <property type="protein sequence ID" value="MDQ0567664.1"/>
    <property type="molecule type" value="Genomic_DNA"/>
</dbReference>
<keyword evidence="3 6" id="KW-0812">Transmembrane</keyword>
<evidence type="ECO:0000313" key="8">
    <source>
        <dbReference type="Proteomes" id="UP001236620"/>
    </source>
</evidence>
<accession>A0ABU0NE46</accession>
<evidence type="ECO:0000256" key="6">
    <source>
        <dbReference type="SAM" id="Phobius"/>
    </source>
</evidence>
<feature type="transmembrane region" description="Helical" evidence="6">
    <location>
        <begin position="288"/>
        <end position="311"/>
    </location>
</feature>
<name>A0ABU0NE46_9MOLU</name>
<dbReference type="PANTHER" id="PTHR42770:SF7">
    <property type="entry name" value="MEMBRANE PROTEIN"/>
    <property type="match status" value="1"/>
</dbReference>
<feature type="transmembrane region" description="Helical" evidence="6">
    <location>
        <begin position="474"/>
        <end position="493"/>
    </location>
</feature>
<feature type="transmembrane region" description="Helical" evidence="6">
    <location>
        <begin position="387"/>
        <end position="417"/>
    </location>
</feature>
<evidence type="ECO:0000256" key="4">
    <source>
        <dbReference type="ARBA" id="ARBA00022989"/>
    </source>
</evidence>
<keyword evidence="8" id="KW-1185">Reference proteome</keyword>
<feature type="transmembrane region" description="Helical" evidence="6">
    <location>
        <begin position="164"/>
        <end position="186"/>
    </location>
</feature>